<reference evidence="4" key="1">
    <citation type="submission" date="2021-07" db="EMBL/GenBank/DDBJ databases">
        <title>Draft genome of Mortierella alpina, strain LL118, isolated from an aspen leaf litter sample.</title>
        <authorList>
            <person name="Yang S."/>
            <person name="Vinatzer B.A."/>
        </authorList>
    </citation>
    <scope>NUCLEOTIDE SEQUENCE</scope>
    <source>
        <strain evidence="4">LL118</strain>
    </source>
</reference>
<dbReference type="InterPro" id="IPR018466">
    <property type="entry name" value="Kre9/Knh1-like_N"/>
</dbReference>
<sequence length="184" mass="18083">MRFSVVALAATLIGAVMAQQAYPTAPIGSTIWTVGKSATISWKLNATAKGVPLAITLFKGDPTHQTQVQELSPGVADTTSFKLAAVPALDADWYSVRVGDSYSAQFVIETADGKRPSGAPPSATSAPSAPAVATTSAAAITSAASTAPTATGSPKAAPVSAGSYLSAGPLAVAAAAVVAAALAL</sequence>
<evidence type="ECO:0000313" key="4">
    <source>
        <dbReference type="EMBL" id="KAG9319834.1"/>
    </source>
</evidence>
<evidence type="ECO:0000313" key="5">
    <source>
        <dbReference type="Proteomes" id="UP000717515"/>
    </source>
</evidence>
<name>A0A9P7ZX82_MORAP</name>
<evidence type="ECO:0000259" key="3">
    <source>
        <dbReference type="Pfam" id="PF10342"/>
    </source>
</evidence>
<feature type="chain" id="PRO_5040422056" description="Yeast cell wall synthesis Kre9/Knh1-like N-terminal domain-containing protein" evidence="2">
    <location>
        <begin position="19"/>
        <end position="184"/>
    </location>
</feature>
<evidence type="ECO:0000256" key="1">
    <source>
        <dbReference type="ARBA" id="ARBA00022729"/>
    </source>
</evidence>
<dbReference type="InterPro" id="IPR052982">
    <property type="entry name" value="SRP1/TIP1-like"/>
</dbReference>
<dbReference type="Pfam" id="PF10342">
    <property type="entry name" value="Kre9_KNH"/>
    <property type="match status" value="1"/>
</dbReference>
<dbReference type="PANTHER" id="PTHR40633:SF1">
    <property type="entry name" value="GPI ANCHORED SERINE-THREONINE RICH PROTEIN (AFU_ORTHOLOGUE AFUA_1G03630)"/>
    <property type="match status" value="1"/>
</dbReference>
<comment type="caution">
    <text evidence="4">The sequence shown here is derived from an EMBL/GenBank/DDBJ whole genome shotgun (WGS) entry which is preliminary data.</text>
</comment>
<proteinExistence type="predicted"/>
<dbReference type="Proteomes" id="UP000717515">
    <property type="component" value="Unassembled WGS sequence"/>
</dbReference>
<keyword evidence="1 2" id="KW-0732">Signal</keyword>
<gene>
    <name evidence="4" type="ORF">KVV02_005390</name>
</gene>
<dbReference type="PANTHER" id="PTHR40633">
    <property type="entry name" value="MATRIX PROTEIN, PUTATIVE (AFU_ORTHOLOGUE AFUA_8G05410)-RELATED"/>
    <property type="match status" value="1"/>
</dbReference>
<accession>A0A9P7ZX82</accession>
<organism evidence="4 5">
    <name type="scientific">Mortierella alpina</name>
    <name type="common">Oleaginous fungus</name>
    <name type="synonym">Mortierella renispora</name>
    <dbReference type="NCBI Taxonomy" id="64518"/>
    <lineage>
        <taxon>Eukaryota</taxon>
        <taxon>Fungi</taxon>
        <taxon>Fungi incertae sedis</taxon>
        <taxon>Mucoromycota</taxon>
        <taxon>Mortierellomycotina</taxon>
        <taxon>Mortierellomycetes</taxon>
        <taxon>Mortierellales</taxon>
        <taxon>Mortierellaceae</taxon>
        <taxon>Mortierella</taxon>
    </lineage>
</organism>
<dbReference type="AlphaFoldDB" id="A0A9P7ZX82"/>
<feature type="domain" description="Yeast cell wall synthesis Kre9/Knh1-like N-terminal" evidence="3">
    <location>
        <begin position="26"/>
        <end position="102"/>
    </location>
</feature>
<feature type="signal peptide" evidence="2">
    <location>
        <begin position="1"/>
        <end position="18"/>
    </location>
</feature>
<protein>
    <recommendedName>
        <fullName evidence="3">Yeast cell wall synthesis Kre9/Knh1-like N-terminal domain-containing protein</fullName>
    </recommendedName>
</protein>
<evidence type="ECO:0000256" key="2">
    <source>
        <dbReference type="SAM" id="SignalP"/>
    </source>
</evidence>
<dbReference type="EMBL" id="JAIFTL010000369">
    <property type="protein sequence ID" value="KAG9319834.1"/>
    <property type="molecule type" value="Genomic_DNA"/>
</dbReference>